<dbReference type="RefSeq" id="WP_085052149.1">
    <property type="nucleotide sequence ID" value="NZ_LNQR01000056.1"/>
</dbReference>
<dbReference type="HAMAP" id="MF_00055">
    <property type="entry name" value="MEMO1"/>
    <property type="match status" value="1"/>
</dbReference>
<dbReference type="EMBL" id="LNQR01000056">
    <property type="protein sequence ID" value="KWT86805.1"/>
    <property type="molecule type" value="Genomic_DNA"/>
</dbReference>
<dbReference type="NCBIfam" id="TIGR04336">
    <property type="entry name" value="AmmeMemoSam_B"/>
    <property type="match status" value="1"/>
</dbReference>
<protein>
    <recommendedName>
        <fullName evidence="2">MEMO1 family protein ASN18_1528</fullName>
    </recommendedName>
</protein>
<reference evidence="3 4" key="1">
    <citation type="submission" date="2015-11" db="EMBL/GenBank/DDBJ databases">
        <authorList>
            <person name="Lin W."/>
        </authorList>
    </citation>
    <scope>NUCLEOTIDE SEQUENCE [LARGE SCALE GENOMIC DNA]</scope>
    <source>
        <strain evidence="3 4">HCH-1</strain>
    </source>
</reference>
<dbReference type="PANTHER" id="PTHR11060:SF0">
    <property type="entry name" value="PROTEIN MEMO1"/>
    <property type="match status" value="1"/>
</dbReference>
<proteinExistence type="inferred from homology"/>
<name>A0ABR5SFU1_9BACT</name>
<dbReference type="InterPro" id="IPR002737">
    <property type="entry name" value="MEMO1_fam"/>
</dbReference>
<dbReference type="PANTHER" id="PTHR11060">
    <property type="entry name" value="PROTEIN MEMO1"/>
    <property type="match status" value="1"/>
</dbReference>
<sequence length="268" mass="28660">MKRPAAVAGQFYSGTEAALTAEVGACMTGVEHHPLQKVIGIISPHAGFIYSGVVAAAVYSTIEFPDTFILIGPNHTGLGGKFSIMSSGQWEVPTHTFDIDEELGNALLNTGIFKEEHSAHRFEHSLEVQLPFIAYFSKTVKIVPITVMGLDAQECKAAGEAIAKVITSAEKSIVIAVSSDMSHYLPEPQARQKDKLALDMILRLDPDGLYNVVQKERITMCGVLPAAIMLHAANALGAKKAEIIKYTTSAEASGDYGRVVGYAGVIVT</sequence>
<evidence type="ECO:0000313" key="3">
    <source>
        <dbReference type="EMBL" id="KWT86805.1"/>
    </source>
</evidence>
<comment type="caution">
    <text evidence="3">The sequence shown here is derived from an EMBL/GenBank/DDBJ whole genome shotgun (WGS) entry which is preliminary data.</text>
</comment>
<evidence type="ECO:0000256" key="2">
    <source>
        <dbReference type="HAMAP-Rule" id="MF_00055"/>
    </source>
</evidence>
<dbReference type="Proteomes" id="UP000060487">
    <property type="component" value="Unassembled WGS sequence"/>
</dbReference>
<organism evidence="3 4">
    <name type="scientific">Candidatus Magnetominusculus xianensis</name>
    <dbReference type="NCBI Taxonomy" id="1748249"/>
    <lineage>
        <taxon>Bacteria</taxon>
        <taxon>Pseudomonadati</taxon>
        <taxon>Nitrospirota</taxon>
        <taxon>Nitrospiria</taxon>
        <taxon>Nitrospirales</taxon>
        <taxon>Nitrospiraceae</taxon>
        <taxon>Candidatus Magnetominusculus</taxon>
    </lineage>
</organism>
<dbReference type="SUPFAM" id="SSF53213">
    <property type="entry name" value="LigB-like"/>
    <property type="match status" value="1"/>
</dbReference>
<dbReference type="CDD" id="cd07361">
    <property type="entry name" value="MEMO_like"/>
    <property type="match status" value="1"/>
</dbReference>
<gene>
    <name evidence="3" type="ORF">ASN18_1528</name>
</gene>
<evidence type="ECO:0000313" key="4">
    <source>
        <dbReference type="Proteomes" id="UP000060487"/>
    </source>
</evidence>
<dbReference type="Gene3D" id="3.40.830.10">
    <property type="entry name" value="LigB-like"/>
    <property type="match status" value="1"/>
</dbReference>
<evidence type="ECO:0000256" key="1">
    <source>
        <dbReference type="ARBA" id="ARBA00006315"/>
    </source>
</evidence>
<accession>A0ABR5SFU1</accession>
<keyword evidence="4" id="KW-1185">Reference proteome</keyword>
<dbReference type="Pfam" id="PF01875">
    <property type="entry name" value="Memo"/>
    <property type="match status" value="1"/>
</dbReference>
<comment type="similarity">
    <text evidence="1 2">Belongs to the MEMO1 family.</text>
</comment>